<sequence>MPVPVAQLAFGSFGDIVTLIQIAMIIQDIVVKNIAFHNRMKALSTFIDDYIGGLVCLRCIIDTPATQSLPPEAKTAINGALARSTSLLEKFRNKVERSSRRSTIQRFIQRLWFSFLSSPQFKELRESLSSESTFMTQMFSAYTFATVHRIESNIPRHPKSHHVFLTDFLGNDNIWVRMEFLQSQQAFDDFIRGLFRGRPEKLSFILRNGYEITMETDTTVTRVICDGTVEPESRINMNVILRKSSHYRDHCPNCGAYNRHRNTYIQCTGPGCMTVYRVANGQTYEAVESTTEIYEPEETSTPSTRLGHDATQANTRQAHPQRISSAQRCTLVIEKDPLSRLLVAKGLFDPNSPVKFTDKKKILEHLFSMYPSTRTDVTWLAYVWFCPCVDTKCQYWSPQKSNLKAHMQNIHEKTMTGADFEQQRDKFTFIDGIAYWRNRDENLMLIEKFKHIGLEHIPSRCPFESQDTPSSSMPAAVNTTCPSQVETRFESNLGITNTEFGDYEWNESCRSAPEPTRLDDAFQANIVLSDMTQTSDDPQQDYMNLNAGTSLGEDYFPDKYLEGFAEGIGVLLAMYTGHNE</sequence>
<protein>
    <recommendedName>
        <fullName evidence="1">Ubiquitin-like domain-containing protein</fullName>
    </recommendedName>
</protein>
<evidence type="ECO:0000259" key="1">
    <source>
        <dbReference type="Pfam" id="PF22893"/>
    </source>
</evidence>
<dbReference type="Pfam" id="PF22893">
    <property type="entry name" value="ULD_2"/>
    <property type="match status" value="1"/>
</dbReference>
<reference evidence="2 3" key="1">
    <citation type="submission" date="2022-09" db="EMBL/GenBank/DDBJ databases">
        <authorList>
            <person name="Palmer J.M."/>
        </authorList>
    </citation>
    <scope>NUCLEOTIDE SEQUENCE [LARGE SCALE GENOMIC DNA]</scope>
    <source>
        <strain evidence="2 3">DSM 7382</strain>
    </source>
</reference>
<evidence type="ECO:0000313" key="2">
    <source>
        <dbReference type="EMBL" id="KAK7691039.1"/>
    </source>
</evidence>
<name>A0AAW0GIQ9_9APHY</name>
<dbReference type="InterPro" id="IPR054464">
    <property type="entry name" value="ULD_fung"/>
</dbReference>
<accession>A0AAW0GIQ9</accession>
<proteinExistence type="predicted"/>
<organism evidence="2 3">
    <name type="scientific">Cerrena zonata</name>
    <dbReference type="NCBI Taxonomy" id="2478898"/>
    <lineage>
        <taxon>Eukaryota</taxon>
        <taxon>Fungi</taxon>
        <taxon>Dikarya</taxon>
        <taxon>Basidiomycota</taxon>
        <taxon>Agaricomycotina</taxon>
        <taxon>Agaricomycetes</taxon>
        <taxon>Polyporales</taxon>
        <taxon>Cerrenaceae</taxon>
        <taxon>Cerrena</taxon>
    </lineage>
</organism>
<dbReference type="Proteomes" id="UP001385951">
    <property type="component" value="Unassembled WGS sequence"/>
</dbReference>
<keyword evidence="3" id="KW-1185">Reference proteome</keyword>
<dbReference type="AlphaFoldDB" id="A0AAW0GIQ9"/>
<comment type="caution">
    <text evidence="2">The sequence shown here is derived from an EMBL/GenBank/DDBJ whole genome shotgun (WGS) entry which is preliminary data.</text>
</comment>
<gene>
    <name evidence="2" type="ORF">QCA50_006142</name>
</gene>
<feature type="domain" description="Ubiquitin-like" evidence="1">
    <location>
        <begin position="161"/>
        <end position="242"/>
    </location>
</feature>
<evidence type="ECO:0000313" key="3">
    <source>
        <dbReference type="Proteomes" id="UP001385951"/>
    </source>
</evidence>
<dbReference type="EMBL" id="JASBNA010000006">
    <property type="protein sequence ID" value="KAK7691039.1"/>
    <property type="molecule type" value="Genomic_DNA"/>
</dbReference>